<dbReference type="Gene3D" id="1.10.357.10">
    <property type="entry name" value="Tetracycline Repressor, domain 2"/>
    <property type="match status" value="1"/>
</dbReference>
<organism evidence="8 9">
    <name type="scientific">Nonomuraea ferruginea</name>
    <dbReference type="NCBI Taxonomy" id="46174"/>
    <lineage>
        <taxon>Bacteria</taxon>
        <taxon>Bacillati</taxon>
        <taxon>Actinomycetota</taxon>
        <taxon>Actinomycetes</taxon>
        <taxon>Streptosporangiales</taxon>
        <taxon>Streptosporangiaceae</taxon>
        <taxon>Nonomuraea</taxon>
    </lineage>
</organism>
<evidence type="ECO:0000256" key="2">
    <source>
        <dbReference type="ARBA" id="ARBA00023015"/>
    </source>
</evidence>
<dbReference type="InterPro" id="IPR023772">
    <property type="entry name" value="DNA-bd_HTH_TetR-type_CS"/>
</dbReference>
<protein>
    <submittedName>
        <fullName evidence="8">TetR/AcrR family transcriptional regulator</fullName>
    </submittedName>
</protein>
<comment type="caution">
    <text evidence="8">The sequence shown here is derived from an EMBL/GenBank/DDBJ whole genome shotgun (WGS) entry which is preliminary data.</text>
</comment>
<sequence>MAPRERRPPPPSDIARRRMERRLASGRKSDARWKEVLEGAGRVFEQLGYAQATLENVAAEVGINRATLYYYVGTKEELLVALLHQPIEQMRAELERIVAEEATAPEKLVSGLRAYVLAMSRRPELFIFMRENLDQVVNGGEATDIKENADRWGRLLAQVITEGAKAGEFRDDIDPTVAVMGIVGMFNWTYRWYDPQGPRSLVDIGEDFIEMSLSALSPGR</sequence>
<dbReference type="InterPro" id="IPR001647">
    <property type="entry name" value="HTH_TetR"/>
</dbReference>
<dbReference type="InterPro" id="IPR036271">
    <property type="entry name" value="Tet_transcr_reg_TetR-rel_C_sf"/>
</dbReference>
<evidence type="ECO:0000313" key="9">
    <source>
        <dbReference type="Proteomes" id="UP001212498"/>
    </source>
</evidence>
<evidence type="ECO:0000256" key="5">
    <source>
        <dbReference type="PROSITE-ProRule" id="PRU00335"/>
    </source>
</evidence>
<dbReference type="RefSeq" id="WP_148029794.1">
    <property type="nucleotide sequence ID" value="NZ_BAABFD010000018.1"/>
</dbReference>
<dbReference type="EMBL" id="JAPNUD010000192">
    <property type="protein sequence ID" value="MDA0646385.1"/>
    <property type="molecule type" value="Genomic_DNA"/>
</dbReference>
<dbReference type="Pfam" id="PF00440">
    <property type="entry name" value="TetR_N"/>
    <property type="match status" value="1"/>
</dbReference>
<feature type="region of interest" description="Disordered" evidence="6">
    <location>
        <begin position="1"/>
        <end position="26"/>
    </location>
</feature>
<evidence type="ECO:0000256" key="1">
    <source>
        <dbReference type="ARBA" id="ARBA00022491"/>
    </source>
</evidence>
<dbReference type="Gene3D" id="1.10.10.60">
    <property type="entry name" value="Homeodomain-like"/>
    <property type="match status" value="1"/>
</dbReference>
<dbReference type="Pfam" id="PF17932">
    <property type="entry name" value="TetR_C_24"/>
    <property type="match status" value="1"/>
</dbReference>
<accession>A0ABT4TB35</accession>
<name>A0ABT4TB35_9ACTN</name>
<dbReference type="PANTHER" id="PTHR30055">
    <property type="entry name" value="HTH-TYPE TRANSCRIPTIONAL REGULATOR RUTR"/>
    <property type="match status" value="1"/>
</dbReference>
<keyword evidence="3 5" id="KW-0238">DNA-binding</keyword>
<dbReference type="PROSITE" id="PS01081">
    <property type="entry name" value="HTH_TETR_1"/>
    <property type="match status" value="1"/>
</dbReference>
<dbReference type="PRINTS" id="PR00455">
    <property type="entry name" value="HTHTETR"/>
</dbReference>
<dbReference type="SUPFAM" id="SSF48498">
    <property type="entry name" value="Tetracyclin repressor-like, C-terminal domain"/>
    <property type="match status" value="1"/>
</dbReference>
<dbReference type="Proteomes" id="UP001212498">
    <property type="component" value="Unassembled WGS sequence"/>
</dbReference>
<evidence type="ECO:0000256" key="6">
    <source>
        <dbReference type="SAM" id="MobiDB-lite"/>
    </source>
</evidence>
<dbReference type="PROSITE" id="PS50977">
    <property type="entry name" value="HTH_TETR_2"/>
    <property type="match status" value="1"/>
</dbReference>
<feature type="DNA-binding region" description="H-T-H motif" evidence="5">
    <location>
        <begin position="53"/>
        <end position="72"/>
    </location>
</feature>
<dbReference type="SUPFAM" id="SSF46689">
    <property type="entry name" value="Homeodomain-like"/>
    <property type="match status" value="1"/>
</dbReference>
<keyword evidence="1" id="KW-0678">Repressor</keyword>
<dbReference type="PANTHER" id="PTHR30055:SF175">
    <property type="entry name" value="HTH-TYPE TRANSCRIPTIONAL REPRESSOR KSTR2"/>
    <property type="match status" value="1"/>
</dbReference>
<keyword evidence="4" id="KW-0804">Transcription</keyword>
<evidence type="ECO:0000313" key="8">
    <source>
        <dbReference type="EMBL" id="MDA0646385.1"/>
    </source>
</evidence>
<evidence type="ECO:0000259" key="7">
    <source>
        <dbReference type="PROSITE" id="PS50977"/>
    </source>
</evidence>
<gene>
    <name evidence="8" type="ORF">OUY24_37650</name>
</gene>
<dbReference type="InterPro" id="IPR009057">
    <property type="entry name" value="Homeodomain-like_sf"/>
</dbReference>
<proteinExistence type="predicted"/>
<keyword evidence="2" id="KW-0805">Transcription regulation</keyword>
<dbReference type="InterPro" id="IPR050109">
    <property type="entry name" value="HTH-type_TetR-like_transc_reg"/>
</dbReference>
<dbReference type="InterPro" id="IPR041490">
    <property type="entry name" value="KstR2_TetR_C"/>
</dbReference>
<reference evidence="8 9" key="1">
    <citation type="submission" date="2022-11" db="EMBL/GenBank/DDBJ databases">
        <title>Nonomuraea corallina sp. nov., a new species of the genus Nonomuraea isolated from sea side sediment in Thai sea.</title>
        <authorList>
            <person name="Ngamcharungchit C."/>
            <person name="Matsumoto A."/>
            <person name="Suriyachadkun C."/>
            <person name="Panbangred W."/>
            <person name="Inahashi Y."/>
            <person name="Intra B."/>
        </authorList>
    </citation>
    <scope>NUCLEOTIDE SEQUENCE [LARGE SCALE GENOMIC DNA]</scope>
    <source>
        <strain evidence="8 9">DSM 43553</strain>
    </source>
</reference>
<keyword evidence="9" id="KW-1185">Reference proteome</keyword>
<evidence type="ECO:0000256" key="4">
    <source>
        <dbReference type="ARBA" id="ARBA00023163"/>
    </source>
</evidence>
<evidence type="ECO:0000256" key="3">
    <source>
        <dbReference type="ARBA" id="ARBA00023125"/>
    </source>
</evidence>
<feature type="domain" description="HTH tetR-type" evidence="7">
    <location>
        <begin position="30"/>
        <end position="90"/>
    </location>
</feature>